<keyword evidence="1" id="KW-0732">Signal</keyword>
<name>A0ABN9LGJ9_9NEOB</name>
<protein>
    <recommendedName>
        <fullName evidence="2">Ig-like domain-containing protein</fullName>
    </recommendedName>
</protein>
<reference evidence="3" key="1">
    <citation type="submission" date="2023-07" db="EMBL/GenBank/DDBJ databases">
        <authorList>
            <person name="Stuckert A."/>
        </authorList>
    </citation>
    <scope>NUCLEOTIDE SEQUENCE</scope>
</reference>
<dbReference type="InterPro" id="IPR036179">
    <property type="entry name" value="Ig-like_dom_sf"/>
</dbReference>
<dbReference type="SMART" id="SM00406">
    <property type="entry name" value="IGv"/>
    <property type="match status" value="1"/>
</dbReference>
<proteinExistence type="predicted"/>
<feature type="chain" id="PRO_5047238970" description="Ig-like domain-containing protein" evidence="1">
    <location>
        <begin position="20"/>
        <end position="159"/>
    </location>
</feature>
<dbReference type="InterPro" id="IPR050150">
    <property type="entry name" value="IgV_Light_Chain"/>
</dbReference>
<dbReference type="EMBL" id="CAUEEQ010018405">
    <property type="protein sequence ID" value="CAJ0940886.1"/>
    <property type="molecule type" value="Genomic_DNA"/>
</dbReference>
<feature type="signal peptide" evidence="1">
    <location>
        <begin position="1"/>
        <end position="19"/>
    </location>
</feature>
<keyword evidence="4" id="KW-1185">Reference proteome</keyword>
<organism evidence="3 4">
    <name type="scientific">Ranitomeya imitator</name>
    <name type="common">mimic poison frog</name>
    <dbReference type="NCBI Taxonomy" id="111125"/>
    <lineage>
        <taxon>Eukaryota</taxon>
        <taxon>Metazoa</taxon>
        <taxon>Chordata</taxon>
        <taxon>Craniata</taxon>
        <taxon>Vertebrata</taxon>
        <taxon>Euteleostomi</taxon>
        <taxon>Amphibia</taxon>
        <taxon>Batrachia</taxon>
        <taxon>Anura</taxon>
        <taxon>Neobatrachia</taxon>
        <taxon>Hyloidea</taxon>
        <taxon>Dendrobatidae</taxon>
        <taxon>Dendrobatinae</taxon>
        <taxon>Ranitomeya</taxon>
    </lineage>
</organism>
<feature type="domain" description="Ig-like" evidence="2">
    <location>
        <begin position="19"/>
        <end position="127"/>
    </location>
</feature>
<dbReference type="Pfam" id="PF07686">
    <property type="entry name" value="V-set"/>
    <property type="match status" value="1"/>
</dbReference>
<dbReference type="SUPFAM" id="SSF48726">
    <property type="entry name" value="Immunoglobulin"/>
    <property type="match status" value="1"/>
</dbReference>
<dbReference type="InterPro" id="IPR013783">
    <property type="entry name" value="Ig-like_fold"/>
</dbReference>
<dbReference type="InterPro" id="IPR013106">
    <property type="entry name" value="Ig_V-set"/>
</dbReference>
<accession>A0ABN9LGJ9</accession>
<evidence type="ECO:0000313" key="3">
    <source>
        <dbReference type="EMBL" id="CAJ0940886.1"/>
    </source>
</evidence>
<evidence type="ECO:0000313" key="4">
    <source>
        <dbReference type="Proteomes" id="UP001176940"/>
    </source>
</evidence>
<evidence type="ECO:0000259" key="2">
    <source>
        <dbReference type="PROSITE" id="PS50835"/>
    </source>
</evidence>
<dbReference type="Gene3D" id="2.60.40.10">
    <property type="entry name" value="Immunoglobulins"/>
    <property type="match status" value="1"/>
</dbReference>
<dbReference type="PROSITE" id="PS50835">
    <property type="entry name" value="IG_LIKE"/>
    <property type="match status" value="1"/>
</dbReference>
<gene>
    <name evidence="3" type="ORF">RIMI_LOCUS9036061</name>
</gene>
<dbReference type="Proteomes" id="UP001176940">
    <property type="component" value="Unassembled WGS sequence"/>
</dbReference>
<dbReference type="InterPro" id="IPR007110">
    <property type="entry name" value="Ig-like_dom"/>
</dbReference>
<evidence type="ECO:0000256" key="1">
    <source>
        <dbReference type="SAM" id="SignalP"/>
    </source>
</evidence>
<sequence>MSWFCLLLSLILCSAYTSAQFTVTQDASVSSSLGESVRITCSRSGGSVTGSNYPAWYYQTPGSPPKLLIYSGSSSNQNSRPSGISDRFSGSISGVSAVLSISKVESLDEGFYHCCLYAGSNVHTIISADYEQAQIPHACPLLNARDSSAVLYYFIAKRF</sequence>
<dbReference type="PANTHER" id="PTHR23267">
    <property type="entry name" value="IMMUNOGLOBULIN LIGHT CHAIN"/>
    <property type="match status" value="1"/>
</dbReference>
<comment type="caution">
    <text evidence="3">The sequence shown here is derived from an EMBL/GenBank/DDBJ whole genome shotgun (WGS) entry which is preliminary data.</text>
</comment>